<proteinExistence type="predicted"/>
<gene>
    <name evidence="1" type="ORF">AVEN_165924_1</name>
</gene>
<evidence type="ECO:0000313" key="1">
    <source>
        <dbReference type="EMBL" id="GBM22660.1"/>
    </source>
</evidence>
<protein>
    <recommendedName>
        <fullName evidence="3">RNase H type-1 domain-containing protein</fullName>
    </recommendedName>
</protein>
<reference evidence="1 2" key="1">
    <citation type="journal article" date="2019" name="Sci. Rep.">
        <title>Orb-weaving spider Araneus ventricosus genome elucidates the spidroin gene catalogue.</title>
        <authorList>
            <person name="Kono N."/>
            <person name="Nakamura H."/>
            <person name="Ohtoshi R."/>
            <person name="Moran D.A.P."/>
            <person name="Shinohara A."/>
            <person name="Yoshida Y."/>
            <person name="Fujiwara M."/>
            <person name="Mori M."/>
            <person name="Tomita M."/>
            <person name="Arakawa K."/>
        </authorList>
    </citation>
    <scope>NUCLEOTIDE SEQUENCE [LARGE SCALE GENOMIC DNA]</scope>
</reference>
<comment type="caution">
    <text evidence="1">The sequence shown here is derived from an EMBL/GenBank/DDBJ whole genome shotgun (WGS) entry which is preliminary data.</text>
</comment>
<dbReference type="EMBL" id="BGPR01168613">
    <property type="protein sequence ID" value="GBM22660.1"/>
    <property type="molecule type" value="Genomic_DNA"/>
</dbReference>
<evidence type="ECO:0000313" key="2">
    <source>
        <dbReference type="Proteomes" id="UP000499080"/>
    </source>
</evidence>
<keyword evidence="2" id="KW-1185">Reference proteome</keyword>
<evidence type="ECO:0008006" key="3">
    <source>
        <dbReference type="Google" id="ProtNLM"/>
    </source>
</evidence>
<organism evidence="1 2">
    <name type="scientific">Araneus ventricosus</name>
    <name type="common">Orbweaver spider</name>
    <name type="synonym">Epeira ventricosa</name>
    <dbReference type="NCBI Taxonomy" id="182803"/>
    <lineage>
        <taxon>Eukaryota</taxon>
        <taxon>Metazoa</taxon>
        <taxon>Ecdysozoa</taxon>
        <taxon>Arthropoda</taxon>
        <taxon>Chelicerata</taxon>
        <taxon>Arachnida</taxon>
        <taxon>Araneae</taxon>
        <taxon>Araneomorphae</taxon>
        <taxon>Entelegynae</taxon>
        <taxon>Araneoidea</taxon>
        <taxon>Araneidae</taxon>
        <taxon>Araneus</taxon>
    </lineage>
</organism>
<sequence length="101" mass="11167">MSPGDNVGFSECIFDNGILQPDFCFKLNYYNSVFKTKLSAINFAVCWSLENGVRIKIFSDGLSSIDVLVPTSIKCSFALNIKENIVRANGLVSLTWVRAHG</sequence>
<accession>A0A4Y2E0K7</accession>
<name>A0A4Y2E0K7_ARAVE</name>
<dbReference type="Proteomes" id="UP000499080">
    <property type="component" value="Unassembled WGS sequence"/>
</dbReference>
<dbReference type="AlphaFoldDB" id="A0A4Y2E0K7"/>